<feature type="compositionally biased region" description="Low complexity" evidence="1">
    <location>
        <begin position="832"/>
        <end position="844"/>
    </location>
</feature>
<protein>
    <submittedName>
        <fullName evidence="2">Uncharacterized protein</fullName>
    </submittedName>
</protein>
<feature type="compositionally biased region" description="Low complexity" evidence="1">
    <location>
        <begin position="90"/>
        <end position="124"/>
    </location>
</feature>
<feature type="compositionally biased region" description="Gly residues" evidence="1">
    <location>
        <begin position="1085"/>
        <end position="1102"/>
    </location>
</feature>
<feature type="region of interest" description="Disordered" evidence="1">
    <location>
        <begin position="1"/>
        <end position="190"/>
    </location>
</feature>
<evidence type="ECO:0000256" key="1">
    <source>
        <dbReference type="SAM" id="MobiDB-lite"/>
    </source>
</evidence>
<feature type="region of interest" description="Disordered" evidence="1">
    <location>
        <begin position="903"/>
        <end position="935"/>
    </location>
</feature>
<organism evidence="2">
    <name type="scientific">Chaetoceros debilis</name>
    <dbReference type="NCBI Taxonomy" id="122233"/>
    <lineage>
        <taxon>Eukaryota</taxon>
        <taxon>Sar</taxon>
        <taxon>Stramenopiles</taxon>
        <taxon>Ochrophyta</taxon>
        <taxon>Bacillariophyta</taxon>
        <taxon>Coscinodiscophyceae</taxon>
        <taxon>Chaetocerotophycidae</taxon>
        <taxon>Chaetocerotales</taxon>
        <taxon>Chaetocerotaceae</taxon>
        <taxon>Chaetoceros</taxon>
    </lineage>
</organism>
<feature type="compositionally biased region" description="Low complexity" evidence="1">
    <location>
        <begin position="43"/>
        <end position="53"/>
    </location>
</feature>
<feature type="compositionally biased region" description="Low complexity" evidence="1">
    <location>
        <begin position="414"/>
        <end position="430"/>
    </location>
</feature>
<feature type="compositionally biased region" description="Low complexity" evidence="1">
    <location>
        <begin position="21"/>
        <end position="34"/>
    </location>
</feature>
<feature type="compositionally biased region" description="Polar residues" evidence="1">
    <location>
        <begin position="245"/>
        <end position="261"/>
    </location>
</feature>
<name>A0A7S3QD79_9STRA</name>
<gene>
    <name evidence="2" type="ORF">CDEB00056_LOCUS18589</name>
</gene>
<dbReference type="EMBL" id="HBIO01024203">
    <property type="protein sequence ID" value="CAE0473736.1"/>
    <property type="molecule type" value="Transcribed_RNA"/>
</dbReference>
<feature type="region of interest" description="Disordered" evidence="1">
    <location>
        <begin position="736"/>
        <end position="847"/>
    </location>
</feature>
<dbReference type="AlphaFoldDB" id="A0A7S3QD79"/>
<feature type="compositionally biased region" description="Low complexity" evidence="1">
    <location>
        <begin position="343"/>
        <end position="352"/>
    </location>
</feature>
<feature type="region of interest" description="Disordered" evidence="1">
    <location>
        <begin position="1085"/>
        <end position="1106"/>
    </location>
</feature>
<feature type="region of interest" description="Disordered" evidence="1">
    <location>
        <begin position="215"/>
        <end position="261"/>
    </location>
</feature>
<feature type="compositionally biased region" description="Basic and acidic residues" evidence="1">
    <location>
        <begin position="218"/>
        <end position="244"/>
    </location>
</feature>
<proteinExistence type="predicted"/>
<sequence length="1227" mass="132359">MPRPKRLWSSSHKPRRWGDVNANSNTESSLTNSNHGNIGITGSSSDGHSNLSSIPGQSQIDANFDNEYGNHKRNTNNGIFSRPPLTLGLSMSKQQPKSNKSSSATISGSSSNKNNSSSGYMSSNKKMEFGFDPWATDSPAKDKNNNNNRWDHHTGSSNGNGIEDDTPSPTSVADVPGVITGVPEPYTGTSKIRDYTVSHEDDFFSSRLSKNSAYLNSHLEKNKQRSKNRDRDRYLDRDRDEGVNRDSNGNDTTARWGTTNSNASSGAYNFGMCNVSNRNNKSSGSGNGSGGYEHSSYHRPNDMNYLSSQHTAGTCDNHNLPSLASSSQSQSSTGTNSLEHSHTGSSGTNSHSKTVLGSGSAAMPTSRMEPIYHAPADQQQQQQQHFPPKPQQRPQHLHPPSPPPPPHNGFRNRNSSINHLLNKNNSSNSNAKPHIIPGVSKMTMRQMLSVIFSAYWDRADLYIDVLELEHDNDVDVTTNFNPRQLKLAFFRAGRVALATPIESADDMTMLSAGFRAPSSLAGNGNNGNGNGNNTFISGGSVAGSTVSVVQAGTPVSRKAKLTFQAIALAYELLQDGDKRRMYNEWRMWNSRLPPPRSKNVPVTDRFSPVNPDETISARFRQRDEAKRLASAAQQDKDGFASFGTGMGGYSASRVCETPSILRTSIRCPKGAAGNRMRRSLANISGRRTKAQIQQHQHEQLHLQSIKDRQESVRLSERKITWNEEVEELAIAEEDVPETAASAYSPPRDEHLGYNALNEEGKGGIGSSSGSKENTNPTLFGGMRNFFDDAQKDDPYGPTAEDWPGTVDTDGHGPVPTYQRDLNKAKSNKFATSSLSSSGRDTGSGPLPGPIRFEQASTVESYIERNNFQSLGSRTEQLSSGDPIYDETNPNDSLMIILDGPYDSSETEGHGPGHIAAQSHAVQKPDCSWTADDQEETDDDLCWDGFVDPVPDGGGDTDVTDDEIIAITSHARHKQQQELIATSASASGTAPILHDADASGVIPHLPPNPVPEIIVDDVGSVSTNEFSASWASDQYEGGAGDCDLGHTVDLARGFQASLSNYINAAVMDMKEGLQIVGETLEENVAGAGGNKSGSDGSNGNGNGGERKNFFLLDTTELDAMMSILKKEMDGLAEAPVFGSSRDKGDSNGYNYGRGDDNVTSTSDDIPQGIGYPPQSGFNMKQNKSILGAGNGNASVSNISMGSSAPLTGGRKTQRFGTKRFFGNLFSRG</sequence>
<feature type="compositionally biased region" description="Basic and acidic residues" evidence="1">
    <location>
        <begin position="785"/>
        <end position="794"/>
    </location>
</feature>
<feature type="compositionally biased region" description="Basic and acidic residues" evidence="1">
    <location>
        <begin position="139"/>
        <end position="154"/>
    </location>
</feature>
<feature type="compositionally biased region" description="Pro residues" evidence="1">
    <location>
        <begin position="387"/>
        <end position="407"/>
    </location>
</feature>
<reference evidence="2" key="1">
    <citation type="submission" date="2021-01" db="EMBL/GenBank/DDBJ databases">
        <authorList>
            <person name="Corre E."/>
            <person name="Pelletier E."/>
            <person name="Niang G."/>
            <person name="Scheremetjew M."/>
            <person name="Finn R."/>
            <person name="Kale V."/>
            <person name="Holt S."/>
            <person name="Cochrane G."/>
            <person name="Meng A."/>
            <person name="Brown T."/>
            <person name="Cohen L."/>
        </authorList>
    </citation>
    <scope>NUCLEOTIDE SEQUENCE</scope>
    <source>
        <strain evidence="2">MM31A-1</strain>
    </source>
</reference>
<feature type="compositionally biased region" description="Polar residues" evidence="1">
    <location>
        <begin position="304"/>
        <end position="324"/>
    </location>
</feature>
<feature type="region of interest" description="Disordered" evidence="1">
    <location>
        <begin position="279"/>
        <end position="434"/>
    </location>
</feature>
<dbReference type="PROSITE" id="PS00636">
    <property type="entry name" value="DNAJ_1"/>
    <property type="match status" value="1"/>
</dbReference>
<dbReference type="InterPro" id="IPR018253">
    <property type="entry name" value="DnaJ_domain_CS"/>
</dbReference>
<accession>A0A7S3QD79</accession>
<evidence type="ECO:0000313" key="2">
    <source>
        <dbReference type="EMBL" id="CAE0473736.1"/>
    </source>
</evidence>